<dbReference type="PIRSF" id="PIRSF037778">
    <property type="entry name" value="UCP037778_transp_RibU"/>
    <property type="match status" value="1"/>
</dbReference>
<keyword evidence="6 9" id="KW-1133">Transmembrane helix</keyword>
<protein>
    <recommendedName>
        <fullName evidence="8">Riboflavin transporter</fullName>
    </recommendedName>
</protein>
<evidence type="ECO:0000256" key="3">
    <source>
        <dbReference type="ARBA" id="ARBA00022448"/>
    </source>
</evidence>
<keyword evidence="5 9" id="KW-0812">Transmembrane</keyword>
<evidence type="ECO:0000256" key="4">
    <source>
        <dbReference type="ARBA" id="ARBA00022475"/>
    </source>
</evidence>
<dbReference type="Proteomes" id="UP000006190">
    <property type="component" value="Unassembled WGS sequence"/>
</dbReference>
<accession>H3NGL7</accession>
<reference evidence="10 11" key="1">
    <citation type="submission" date="2012-01" db="EMBL/GenBank/DDBJ databases">
        <title>The Genome Sequence of Facklamia languida CCUG 37842.</title>
        <authorList>
            <consortium name="The Broad Institute Genome Sequencing Platform"/>
            <person name="Earl A."/>
            <person name="Ward D."/>
            <person name="Feldgarden M."/>
            <person name="Gevers D."/>
            <person name="Huys G."/>
            <person name="Young S.K."/>
            <person name="Zeng Q."/>
            <person name="Gargeya S."/>
            <person name="Fitzgerald M."/>
            <person name="Haas B."/>
            <person name="Abouelleil A."/>
            <person name="Alvarado L."/>
            <person name="Arachchi H.M."/>
            <person name="Berlin A."/>
            <person name="Chapman S.B."/>
            <person name="Gearin G."/>
            <person name="Goldberg J."/>
            <person name="Griggs A."/>
            <person name="Gujja S."/>
            <person name="Hansen M."/>
            <person name="Heiman D."/>
            <person name="Howarth C."/>
            <person name="Larimer J."/>
            <person name="Lui A."/>
            <person name="MacDonald P.J.P."/>
            <person name="McCowen C."/>
            <person name="Montmayeur A."/>
            <person name="Murphy C."/>
            <person name="Neiman D."/>
            <person name="Pearson M."/>
            <person name="Priest M."/>
            <person name="Roberts A."/>
            <person name="Saif S."/>
            <person name="Shea T."/>
            <person name="Sisk P."/>
            <person name="Stolte C."/>
            <person name="Sykes S."/>
            <person name="Wortman J."/>
            <person name="Nusbaum C."/>
            <person name="Birren B."/>
        </authorList>
    </citation>
    <scope>NUCLEOTIDE SEQUENCE [LARGE SCALE GENOMIC DNA]</scope>
    <source>
        <strain evidence="10 11">CCUG 37842</strain>
    </source>
</reference>
<dbReference type="PANTHER" id="PTHR38438:SF1">
    <property type="entry name" value="RIBOFLAVIN TRANSPORTER RIBU"/>
    <property type="match status" value="1"/>
</dbReference>
<feature type="transmembrane region" description="Helical" evidence="9">
    <location>
        <begin position="78"/>
        <end position="100"/>
    </location>
</feature>
<dbReference type="PANTHER" id="PTHR38438">
    <property type="entry name" value="RIBOFLAVIN TRANSPORTER RIBU"/>
    <property type="match status" value="1"/>
</dbReference>
<evidence type="ECO:0000313" key="11">
    <source>
        <dbReference type="Proteomes" id="UP000006190"/>
    </source>
</evidence>
<evidence type="ECO:0000313" key="10">
    <source>
        <dbReference type="EMBL" id="EHR38296.1"/>
    </source>
</evidence>
<dbReference type="EMBL" id="AGEG01000001">
    <property type="protein sequence ID" value="EHR38296.1"/>
    <property type="molecule type" value="Genomic_DNA"/>
</dbReference>
<dbReference type="RefSeq" id="WP_006307842.1">
    <property type="nucleotide sequence ID" value="NZ_JH601133.1"/>
</dbReference>
<dbReference type="GO" id="GO:0032217">
    <property type="term" value="F:riboflavin transmembrane transporter activity"/>
    <property type="evidence" value="ECO:0007669"/>
    <property type="project" value="UniProtKB-UniRule"/>
</dbReference>
<dbReference type="Pfam" id="PF12822">
    <property type="entry name" value="ECF_trnsprt"/>
    <property type="match status" value="1"/>
</dbReference>
<gene>
    <name evidence="10" type="ORF">HMPREF9708_00006</name>
</gene>
<evidence type="ECO:0000256" key="6">
    <source>
        <dbReference type="ARBA" id="ARBA00022989"/>
    </source>
</evidence>
<name>H3NGL7_9LACT</name>
<dbReference type="HOGENOM" id="CLU_086673_2_1_9"/>
<dbReference type="GO" id="GO:0005886">
    <property type="term" value="C:plasma membrane"/>
    <property type="evidence" value="ECO:0007669"/>
    <property type="project" value="UniProtKB-SubCell"/>
</dbReference>
<evidence type="ECO:0000256" key="9">
    <source>
        <dbReference type="SAM" id="Phobius"/>
    </source>
</evidence>
<comment type="caution">
    <text evidence="10">The sequence shown here is derived from an EMBL/GenBank/DDBJ whole genome shotgun (WGS) entry which is preliminary data.</text>
</comment>
<dbReference type="STRING" id="883113.HMPREF9708_00006"/>
<evidence type="ECO:0000256" key="7">
    <source>
        <dbReference type="ARBA" id="ARBA00023136"/>
    </source>
</evidence>
<sequence length="210" mass="22838">MKKIPLQRMVLLAILGAWALIMRSFDFPILPYAPFLKVDTSDLVVLIGLLIAGPKGLIAVAGVRDGAHYLLTGGEGGIPIGIIMSFLASLLMFLPTHFVLTKGKGLAKGPSHLLMALGLVTSLTVGMGLFNYYLALPIYIRVMHFPIDHFLNYVMTLIVPFNLIKGSLIAIGQWGVLSYLAPVIDRLVGIYPAYCPRDLPEANQLAHDRG</sequence>
<dbReference type="InterPro" id="IPR024529">
    <property type="entry name" value="ECF_trnsprt_substrate-spec"/>
</dbReference>
<keyword evidence="7 8" id="KW-0472">Membrane</keyword>
<dbReference type="AlphaFoldDB" id="H3NGL7"/>
<evidence type="ECO:0000256" key="2">
    <source>
        <dbReference type="ARBA" id="ARBA00005540"/>
    </source>
</evidence>
<dbReference type="InterPro" id="IPR025720">
    <property type="entry name" value="RibU"/>
</dbReference>
<keyword evidence="11" id="KW-1185">Reference proteome</keyword>
<dbReference type="Gene3D" id="1.10.1760.20">
    <property type="match status" value="1"/>
</dbReference>
<feature type="transmembrane region" description="Helical" evidence="9">
    <location>
        <begin position="112"/>
        <end position="133"/>
    </location>
</feature>
<dbReference type="eggNOG" id="COG3601">
    <property type="taxonomic scope" value="Bacteria"/>
</dbReference>
<comment type="subcellular location">
    <subcellularLocation>
        <location evidence="1">Cell membrane</location>
        <topology evidence="1">Multi-pass membrane protein</topology>
    </subcellularLocation>
</comment>
<keyword evidence="4 8" id="KW-1003">Cell membrane</keyword>
<evidence type="ECO:0000256" key="1">
    <source>
        <dbReference type="ARBA" id="ARBA00004651"/>
    </source>
</evidence>
<dbReference type="PATRIC" id="fig|883113.3.peg.6"/>
<keyword evidence="3 8" id="KW-0813">Transport</keyword>
<comment type="function">
    <text evidence="8">Probably a riboflavin-binding protein that interacts with the energy-coupling factor (ECF) ABC-transporter complex.</text>
</comment>
<evidence type="ECO:0000256" key="8">
    <source>
        <dbReference type="PIRNR" id="PIRNR037778"/>
    </source>
</evidence>
<comment type="similarity">
    <text evidence="2 8">Belongs to the prokaryotic riboflavin transporter (P-RFT) (TC 2.A.87) family.</text>
</comment>
<dbReference type="OrthoDB" id="9809216at2"/>
<organism evidence="10 11">
    <name type="scientific">Facklamia languida CCUG 37842</name>
    <dbReference type="NCBI Taxonomy" id="883113"/>
    <lineage>
        <taxon>Bacteria</taxon>
        <taxon>Bacillati</taxon>
        <taxon>Bacillota</taxon>
        <taxon>Bacilli</taxon>
        <taxon>Lactobacillales</taxon>
        <taxon>Aerococcaceae</taxon>
        <taxon>Facklamia</taxon>
    </lineage>
</organism>
<evidence type="ECO:0000256" key="5">
    <source>
        <dbReference type="ARBA" id="ARBA00022692"/>
    </source>
</evidence>
<feature type="transmembrane region" description="Helical" evidence="9">
    <location>
        <begin position="153"/>
        <end position="177"/>
    </location>
</feature>
<proteinExistence type="inferred from homology"/>